<sequence>MRSPKFQNSALFCLLFSYFLLCNLSNVEGRERVKVSADIVNAYIWRGQYVTGASIQPSVNFNFGNLQINTWGNSDIARGDDKEIDLMLRYTINNVTVGVSDYWISNEKRFNLFDFEKTHYLEVNFDYELHQIPLKLSWNTMFAGADKYDSEGKMRNAYSTYIEATYSFKAAGVNLDAVIGCSPWRSMAQHTGGYPYATDGFAVVDLSLMATRSVLITKGYSLDLFGRIIINPAKEDAFFVFGITI</sequence>
<dbReference type="AlphaFoldDB" id="A0A1G4G3R3"/>
<dbReference type="EMBL" id="LT608328">
    <property type="protein sequence ID" value="SCM55410.1"/>
    <property type="molecule type" value="Genomic_DNA"/>
</dbReference>
<dbReference type="SUPFAM" id="SSF56935">
    <property type="entry name" value="Porins"/>
    <property type="match status" value="1"/>
</dbReference>
<dbReference type="Proteomes" id="UP000178485">
    <property type="component" value="Chromosome i"/>
</dbReference>
<evidence type="ECO:0000313" key="2">
    <source>
        <dbReference type="Proteomes" id="UP000178485"/>
    </source>
</evidence>
<keyword evidence="2" id="KW-1185">Reference proteome</keyword>
<gene>
    <name evidence="1" type="ORF">ING2E5A_0337</name>
</gene>
<organism evidence="1 2">
    <name type="scientific">Petrimonas mucosa</name>
    <dbReference type="NCBI Taxonomy" id="1642646"/>
    <lineage>
        <taxon>Bacteria</taxon>
        <taxon>Pseudomonadati</taxon>
        <taxon>Bacteroidota</taxon>
        <taxon>Bacteroidia</taxon>
        <taxon>Bacteroidales</taxon>
        <taxon>Dysgonomonadaceae</taxon>
        <taxon>Petrimonas</taxon>
    </lineage>
</organism>
<protein>
    <submittedName>
        <fullName evidence="1">Uncharacterized protein</fullName>
    </submittedName>
</protein>
<dbReference type="STRING" id="1642646.ING2E5A_0337"/>
<evidence type="ECO:0000313" key="1">
    <source>
        <dbReference type="EMBL" id="SCM55410.1"/>
    </source>
</evidence>
<proteinExistence type="predicted"/>
<reference evidence="1 2" key="1">
    <citation type="submission" date="2016-08" db="EMBL/GenBank/DDBJ databases">
        <authorList>
            <person name="Seilhamer J.J."/>
        </authorList>
    </citation>
    <scope>NUCLEOTIDE SEQUENCE [LARGE SCALE GENOMIC DNA]</scope>
    <source>
        <strain evidence="1">ING2-E5A</strain>
    </source>
</reference>
<accession>A0A1G4G3R3</accession>
<name>A0A1G4G3R3_9BACT</name>
<dbReference type="RefSeq" id="WP_071135901.1">
    <property type="nucleotide sequence ID" value="NZ_LT608328.1"/>
</dbReference>
<dbReference type="KEGG" id="pmuc:ING2E5A_0337"/>